<name>A0A9K3GIZ5_9EUKA</name>
<dbReference type="SMART" id="SM00320">
    <property type="entry name" value="WD40"/>
    <property type="match status" value="3"/>
</dbReference>
<organism evidence="1 2">
    <name type="scientific">Kipferlia bialata</name>
    <dbReference type="NCBI Taxonomy" id="797122"/>
    <lineage>
        <taxon>Eukaryota</taxon>
        <taxon>Metamonada</taxon>
        <taxon>Carpediemonas-like organisms</taxon>
        <taxon>Kipferlia</taxon>
    </lineage>
</organism>
<dbReference type="InterPro" id="IPR001680">
    <property type="entry name" value="WD40_rpt"/>
</dbReference>
<comment type="caution">
    <text evidence="1">The sequence shown here is derived from an EMBL/GenBank/DDBJ whole genome shotgun (WGS) entry which is preliminary data.</text>
</comment>
<sequence length="463" mass="50961">TGEDYYTYETAGMVTSVKWSPDSLFVAAVVEGARKVHVFSKEETDWDCTIGGGPAGLTDVKWTPDSRHIITISDYGLEACVWSLTEGSELARWINPNLGADGIAFSPSFEYMACVVRLQCKDHIVIRSLEDFEVLLQFRVSKTPTSVVGIEMPSDGKVVVWDTPMTYRILVCKLPDLSNSPDPNKVETTVYNPYSDSMGVKACTVSHRGHYIAAGGFDERLRVLDTEDGALLASLEHSLEGEREREADRPRSDDMCVYVEVDGERGVSQYASVLDAYVPAYEINERNPGLDFGVSCPEWSPDDLYIATHNQNMPHAVWIWSVDQLSLRAVILQSTPVSSFKWAPTPGSPMLAITSLPKSPTPQAPDVPEGHSAAKHPGRHVTLWTVEGVLAVGLPKSIPSSMLDARMAKDSITTEGVQLEWTGSRPRPCAVVPEGERTREPTLLLRCREDILVMEGLADTFAK</sequence>
<evidence type="ECO:0000313" key="2">
    <source>
        <dbReference type="Proteomes" id="UP000265618"/>
    </source>
</evidence>
<dbReference type="GO" id="GO:0005815">
    <property type="term" value="C:microtubule organizing center"/>
    <property type="evidence" value="ECO:0007669"/>
    <property type="project" value="TreeGrafter"/>
</dbReference>
<dbReference type="InterPro" id="IPR052778">
    <property type="entry name" value="Centrosome-WD_assoc"/>
</dbReference>
<dbReference type="PANTHER" id="PTHR16220:SF0">
    <property type="entry name" value="WD REPEAT-CONTAINING PROTEIN WRAP73"/>
    <property type="match status" value="1"/>
</dbReference>
<dbReference type="SUPFAM" id="SSF50978">
    <property type="entry name" value="WD40 repeat-like"/>
    <property type="match status" value="1"/>
</dbReference>
<gene>
    <name evidence="1" type="ORF">KIPB_006086</name>
</gene>
<feature type="non-terminal residue" evidence="1">
    <location>
        <position position="1"/>
    </location>
</feature>
<dbReference type="Proteomes" id="UP000265618">
    <property type="component" value="Unassembled WGS sequence"/>
</dbReference>
<dbReference type="Gene3D" id="2.130.10.10">
    <property type="entry name" value="YVTN repeat-like/Quinoprotein amine dehydrogenase"/>
    <property type="match status" value="2"/>
</dbReference>
<dbReference type="AlphaFoldDB" id="A0A9K3GIZ5"/>
<dbReference type="InterPro" id="IPR015943">
    <property type="entry name" value="WD40/YVTN_repeat-like_dom_sf"/>
</dbReference>
<evidence type="ECO:0000313" key="1">
    <source>
        <dbReference type="EMBL" id="GIQ84567.1"/>
    </source>
</evidence>
<keyword evidence="2" id="KW-1185">Reference proteome</keyword>
<accession>A0A9K3GIZ5</accession>
<dbReference type="InterPro" id="IPR036322">
    <property type="entry name" value="WD40_repeat_dom_sf"/>
</dbReference>
<dbReference type="OrthoDB" id="308690at2759"/>
<dbReference type="GO" id="GO:1990811">
    <property type="term" value="C:MWP complex"/>
    <property type="evidence" value="ECO:0007669"/>
    <property type="project" value="TreeGrafter"/>
</dbReference>
<reference evidence="1 2" key="1">
    <citation type="journal article" date="2018" name="PLoS ONE">
        <title>The draft genome of Kipferlia bialata reveals reductive genome evolution in fornicate parasites.</title>
        <authorList>
            <person name="Tanifuji G."/>
            <person name="Takabayashi S."/>
            <person name="Kume K."/>
            <person name="Takagi M."/>
            <person name="Nakayama T."/>
            <person name="Kamikawa R."/>
            <person name="Inagaki Y."/>
            <person name="Hashimoto T."/>
        </authorList>
    </citation>
    <scope>NUCLEOTIDE SEQUENCE [LARGE SCALE GENOMIC DNA]</scope>
    <source>
        <strain evidence="1">NY0173</strain>
    </source>
</reference>
<dbReference type="PANTHER" id="PTHR16220">
    <property type="entry name" value="WD REPEAT PROTEIN 8-RELATED"/>
    <property type="match status" value="1"/>
</dbReference>
<protein>
    <submittedName>
        <fullName evidence="1">Uncharacterized protein</fullName>
    </submittedName>
</protein>
<dbReference type="EMBL" id="BDIP01001520">
    <property type="protein sequence ID" value="GIQ84567.1"/>
    <property type="molecule type" value="Genomic_DNA"/>
</dbReference>
<proteinExistence type="predicted"/>